<protein>
    <submittedName>
        <fullName evidence="1">Glycosyl transferase family 2</fullName>
    </submittedName>
</protein>
<sequence length="275" mass="31287">MSTGPAPEADARPLVSVVVPTYNQACYLPACLDSIMFQEYPRIEIIVVADPSPDATFGVLEEYAAGLSETVSYASRYDAESDTVERTIHPRYPAGRDLLIILNGTRVGHGGSYNQGMRRARGEFVTYVASDDIAHTSMIAELAAPLIKNDADFSYADMHIVDDDGRILRRFSLPEYSFHYSFADWYLVGVAKLYRRELHDQHGYFDETYTANDHECYLRFAMAEARFLHIPRVLYSVRSHQGREQDVHSPESWNRLMRESSELAVKARRFLKGKE</sequence>
<dbReference type="Pfam" id="PF13641">
    <property type="entry name" value="Glyco_tranf_2_3"/>
    <property type="match status" value="1"/>
</dbReference>
<dbReference type="Proteomes" id="UP000448292">
    <property type="component" value="Unassembled WGS sequence"/>
</dbReference>
<organism evidence="1 2">
    <name type="scientific">Oceanidesulfovibrio indonesiensis</name>
    <dbReference type="NCBI Taxonomy" id="54767"/>
    <lineage>
        <taxon>Bacteria</taxon>
        <taxon>Pseudomonadati</taxon>
        <taxon>Thermodesulfobacteriota</taxon>
        <taxon>Desulfovibrionia</taxon>
        <taxon>Desulfovibrionales</taxon>
        <taxon>Desulfovibrionaceae</taxon>
        <taxon>Oceanidesulfovibrio</taxon>
    </lineage>
</organism>
<dbReference type="InterPro" id="IPR029044">
    <property type="entry name" value="Nucleotide-diphossugar_trans"/>
</dbReference>
<dbReference type="EMBL" id="QMIE01000005">
    <property type="protein sequence ID" value="TVM17916.1"/>
    <property type="molecule type" value="Genomic_DNA"/>
</dbReference>
<gene>
    <name evidence="1" type="ORF">DPQ33_07340</name>
</gene>
<evidence type="ECO:0000313" key="1">
    <source>
        <dbReference type="EMBL" id="TVM17916.1"/>
    </source>
</evidence>
<proteinExistence type="predicted"/>
<evidence type="ECO:0000313" key="2">
    <source>
        <dbReference type="Proteomes" id="UP000448292"/>
    </source>
</evidence>
<accession>A0A7M3MFM5</accession>
<keyword evidence="1" id="KW-0808">Transferase</keyword>
<dbReference type="PANTHER" id="PTHR22916:SF3">
    <property type="entry name" value="UDP-GLCNAC:BETAGAL BETA-1,3-N-ACETYLGLUCOSAMINYLTRANSFERASE-LIKE PROTEIN 1"/>
    <property type="match status" value="1"/>
</dbReference>
<dbReference type="GO" id="GO:0016758">
    <property type="term" value="F:hexosyltransferase activity"/>
    <property type="evidence" value="ECO:0007669"/>
    <property type="project" value="UniProtKB-ARBA"/>
</dbReference>
<dbReference type="OrthoDB" id="5379872at2"/>
<comment type="caution">
    <text evidence="1">The sequence shown here is derived from an EMBL/GenBank/DDBJ whole genome shotgun (WGS) entry which is preliminary data.</text>
</comment>
<dbReference type="SUPFAM" id="SSF53448">
    <property type="entry name" value="Nucleotide-diphospho-sugar transferases"/>
    <property type="match status" value="1"/>
</dbReference>
<dbReference type="Gene3D" id="3.90.550.10">
    <property type="entry name" value="Spore Coat Polysaccharide Biosynthesis Protein SpsA, Chain A"/>
    <property type="match status" value="1"/>
</dbReference>
<dbReference type="PANTHER" id="PTHR22916">
    <property type="entry name" value="GLYCOSYLTRANSFERASE"/>
    <property type="match status" value="1"/>
</dbReference>
<dbReference type="RefSeq" id="WP_144302569.1">
    <property type="nucleotide sequence ID" value="NZ_QMIE01000005.1"/>
</dbReference>
<dbReference type="AlphaFoldDB" id="A0A7M3MFM5"/>
<reference evidence="1 2" key="1">
    <citation type="submission" date="2018-06" db="EMBL/GenBank/DDBJ databases">
        <title>Complete genome of Desulfovibrio indonesiensis P37SLT.</title>
        <authorList>
            <person name="Crispim J.S."/>
            <person name="Vidigal P.M.P."/>
            <person name="Silva L.C.F."/>
            <person name="Laguardia C.N."/>
            <person name="Araujo L.C."/>
            <person name="Dias R.S."/>
            <person name="Sousa M.P."/>
            <person name="Paula S.O."/>
            <person name="Silva C."/>
        </authorList>
    </citation>
    <scope>NUCLEOTIDE SEQUENCE [LARGE SCALE GENOMIC DNA]</scope>
    <source>
        <strain evidence="1 2">P37SLT</strain>
    </source>
</reference>
<keyword evidence="2" id="KW-1185">Reference proteome</keyword>
<name>A0A7M3MFM5_9BACT</name>